<keyword evidence="2" id="KW-1185">Reference proteome</keyword>
<evidence type="ECO:0000313" key="2">
    <source>
        <dbReference type="Proteomes" id="UP000323142"/>
    </source>
</evidence>
<dbReference type="RefSeq" id="WP_149819250.1">
    <property type="nucleotide sequence ID" value="NZ_VUOA01000028.1"/>
</dbReference>
<comment type="caution">
    <text evidence="1">The sequence shown here is derived from an EMBL/GenBank/DDBJ whole genome shotgun (WGS) entry which is preliminary data.</text>
</comment>
<reference evidence="1 2" key="2">
    <citation type="submission" date="2019-09" db="EMBL/GenBank/DDBJ databases">
        <authorList>
            <person name="Jin C."/>
        </authorList>
    </citation>
    <scope>NUCLEOTIDE SEQUENCE [LARGE SCALE GENOMIC DNA]</scope>
    <source>
        <strain evidence="1 2">BN140002</strain>
    </source>
</reference>
<dbReference type="AlphaFoldDB" id="A0A5B2VAY9"/>
<proteinExistence type="predicted"/>
<gene>
    <name evidence="1" type="ORF">F0L46_15840</name>
</gene>
<sequence>MAHALSPHFDFSAEATPARRSLGRRVLDALTAYQMERVRRELRLHGHLFETDFVQGDLRRIGFSNADTLPFGK</sequence>
<evidence type="ECO:0000313" key="1">
    <source>
        <dbReference type="EMBL" id="KAA2236181.1"/>
    </source>
</evidence>
<protein>
    <submittedName>
        <fullName evidence="1">Uncharacterized protein</fullName>
    </submittedName>
</protein>
<dbReference type="Proteomes" id="UP000323142">
    <property type="component" value="Unassembled WGS sequence"/>
</dbReference>
<name>A0A5B2VAY9_9HYPH</name>
<reference evidence="1 2" key="1">
    <citation type="submission" date="2019-09" db="EMBL/GenBank/DDBJ databases">
        <title>Salinarimonas rosea gen. nov., sp. nov., a new member of the a-2 subgroup of the Proteobacteria.</title>
        <authorList>
            <person name="Liu J."/>
        </authorList>
    </citation>
    <scope>NUCLEOTIDE SEQUENCE [LARGE SCALE GENOMIC DNA]</scope>
    <source>
        <strain evidence="1 2">BN140002</strain>
    </source>
</reference>
<organism evidence="1 2">
    <name type="scientific">Salinarimonas soli</name>
    <dbReference type="NCBI Taxonomy" id="1638099"/>
    <lineage>
        <taxon>Bacteria</taxon>
        <taxon>Pseudomonadati</taxon>
        <taxon>Pseudomonadota</taxon>
        <taxon>Alphaproteobacteria</taxon>
        <taxon>Hyphomicrobiales</taxon>
        <taxon>Salinarimonadaceae</taxon>
        <taxon>Salinarimonas</taxon>
    </lineage>
</organism>
<dbReference type="EMBL" id="VUOA01000028">
    <property type="protein sequence ID" value="KAA2236181.1"/>
    <property type="molecule type" value="Genomic_DNA"/>
</dbReference>
<accession>A0A5B2VAY9</accession>